<comment type="caution">
    <text evidence="9">The sequence shown here is derived from an EMBL/GenBank/DDBJ whole genome shotgun (WGS) entry which is preliminary data.</text>
</comment>
<name>A0A559KGU6_9BACL</name>
<feature type="transmembrane region" description="Helical" evidence="8">
    <location>
        <begin position="328"/>
        <end position="350"/>
    </location>
</feature>
<keyword evidence="6 8" id="KW-1133">Transmembrane helix</keyword>
<comment type="subcellular location">
    <subcellularLocation>
        <location evidence="1">Membrane</location>
        <topology evidence="1">Multi-pass membrane protein</topology>
    </subcellularLocation>
</comment>
<evidence type="ECO:0000256" key="5">
    <source>
        <dbReference type="ARBA" id="ARBA00022692"/>
    </source>
</evidence>
<keyword evidence="3" id="KW-0813">Transport</keyword>
<feature type="transmembrane region" description="Helical" evidence="8">
    <location>
        <begin position="292"/>
        <end position="316"/>
    </location>
</feature>
<feature type="transmembrane region" description="Helical" evidence="8">
    <location>
        <begin position="138"/>
        <end position="157"/>
    </location>
</feature>
<gene>
    <name evidence="9" type="ORF">FPZ49_03760</name>
</gene>
<accession>A0A559KGU6</accession>
<feature type="transmembrane region" description="Helical" evidence="8">
    <location>
        <begin position="356"/>
        <end position="380"/>
    </location>
</feature>
<dbReference type="Proteomes" id="UP000317036">
    <property type="component" value="Unassembled WGS sequence"/>
</dbReference>
<feature type="transmembrane region" description="Helical" evidence="8">
    <location>
        <begin position="102"/>
        <end position="126"/>
    </location>
</feature>
<feature type="transmembrane region" description="Helical" evidence="8">
    <location>
        <begin position="241"/>
        <end position="272"/>
    </location>
</feature>
<feature type="transmembrane region" description="Helical" evidence="8">
    <location>
        <begin position="206"/>
        <end position="229"/>
    </location>
</feature>
<feature type="transmembrane region" description="Helical" evidence="8">
    <location>
        <begin position="62"/>
        <end position="82"/>
    </location>
</feature>
<dbReference type="EMBL" id="VNJI01000003">
    <property type="protein sequence ID" value="TVY11355.1"/>
    <property type="molecule type" value="Genomic_DNA"/>
</dbReference>
<reference evidence="9 10" key="1">
    <citation type="submission" date="2019-07" db="EMBL/GenBank/DDBJ databases">
        <authorList>
            <person name="Kim J."/>
        </authorList>
    </citation>
    <scope>NUCLEOTIDE SEQUENCE [LARGE SCALE GENOMIC DNA]</scope>
    <source>
        <strain evidence="9 10">JC52</strain>
    </source>
</reference>
<protein>
    <submittedName>
        <fullName evidence="9">GerAB/ArcD/ProY family transporter</fullName>
    </submittedName>
</protein>
<evidence type="ECO:0000256" key="7">
    <source>
        <dbReference type="ARBA" id="ARBA00023136"/>
    </source>
</evidence>
<dbReference type="PANTHER" id="PTHR34975">
    <property type="entry name" value="SPORE GERMINATION PROTEIN A2"/>
    <property type="match status" value="1"/>
</dbReference>
<dbReference type="AlphaFoldDB" id="A0A559KGU6"/>
<evidence type="ECO:0000313" key="9">
    <source>
        <dbReference type="EMBL" id="TVY11355.1"/>
    </source>
</evidence>
<feature type="transmembrane region" description="Helical" evidence="8">
    <location>
        <begin position="169"/>
        <end position="186"/>
    </location>
</feature>
<dbReference type="PANTHER" id="PTHR34975:SF2">
    <property type="entry name" value="SPORE GERMINATION PROTEIN A2"/>
    <property type="match status" value="1"/>
</dbReference>
<evidence type="ECO:0000313" key="10">
    <source>
        <dbReference type="Proteomes" id="UP000317036"/>
    </source>
</evidence>
<dbReference type="GO" id="GO:0016020">
    <property type="term" value="C:membrane"/>
    <property type="evidence" value="ECO:0007669"/>
    <property type="project" value="UniProtKB-SubCell"/>
</dbReference>
<dbReference type="OrthoDB" id="2078716at2"/>
<keyword evidence="10" id="KW-1185">Reference proteome</keyword>
<dbReference type="Pfam" id="PF03845">
    <property type="entry name" value="Spore_permease"/>
    <property type="match status" value="1"/>
</dbReference>
<evidence type="ECO:0000256" key="3">
    <source>
        <dbReference type="ARBA" id="ARBA00022448"/>
    </source>
</evidence>
<proteinExistence type="inferred from homology"/>
<evidence type="ECO:0000256" key="6">
    <source>
        <dbReference type="ARBA" id="ARBA00022989"/>
    </source>
</evidence>
<dbReference type="GO" id="GO:0009847">
    <property type="term" value="P:spore germination"/>
    <property type="evidence" value="ECO:0007669"/>
    <property type="project" value="InterPro"/>
</dbReference>
<comment type="similarity">
    <text evidence="2">Belongs to the amino acid-polyamine-organocation (APC) superfamily. Spore germination protein (SGP) (TC 2.A.3.9) family.</text>
</comment>
<evidence type="ECO:0000256" key="1">
    <source>
        <dbReference type="ARBA" id="ARBA00004141"/>
    </source>
</evidence>
<keyword evidence="4" id="KW-0309">Germination</keyword>
<keyword evidence="5 8" id="KW-0812">Transmembrane</keyword>
<evidence type="ECO:0000256" key="4">
    <source>
        <dbReference type="ARBA" id="ARBA00022544"/>
    </source>
</evidence>
<evidence type="ECO:0000256" key="8">
    <source>
        <dbReference type="SAM" id="Phobius"/>
    </source>
</evidence>
<organism evidence="9 10">
    <name type="scientific">Paenibacillus cremeus</name>
    <dbReference type="NCBI Taxonomy" id="2163881"/>
    <lineage>
        <taxon>Bacteria</taxon>
        <taxon>Bacillati</taxon>
        <taxon>Bacillota</taxon>
        <taxon>Bacilli</taxon>
        <taxon>Bacillales</taxon>
        <taxon>Paenibacillaceae</taxon>
        <taxon>Paenibacillus</taxon>
    </lineage>
</organism>
<feature type="transmembrane region" description="Helical" evidence="8">
    <location>
        <begin position="33"/>
        <end position="50"/>
    </location>
</feature>
<evidence type="ECO:0000256" key="2">
    <source>
        <dbReference type="ARBA" id="ARBA00007998"/>
    </source>
</evidence>
<keyword evidence="7 8" id="KW-0472">Membrane</keyword>
<dbReference type="InterPro" id="IPR004761">
    <property type="entry name" value="Spore_GerAB"/>
</dbReference>
<dbReference type="NCBIfam" id="TIGR00912">
    <property type="entry name" value="2A0309"/>
    <property type="match status" value="1"/>
</dbReference>
<sequence>MREGQIENSEHGGYRKAYPRDWRTKVKITPWQLFWTLTTLEISMSIWLTVSPTIETSRQDAWISLAVAGVIGFVVTLIYVQVCQRNASQTLVEFAQTLLGKWVGKLIAVLYILMWFTVSADILRIFSLFIKQFLFHDTPIWVIAILMVAAMVYINYAGSIEAIARFSEMAGPLLLVGIIITFGLNVPNLRPSLLLPIYADSGAIAILKGSFVNASFLGESMMIMMLVPFITNSQKMLKPTLLAICVPSLIAVFTAIFVIMTFGTNVGSTLIFPYFSMVRFINYLEFIQNMDVWIMFIWIFGVFVKLAIYLFINSFGTAQLLGIKNWRAVIGFAAAVIFTMSLVPANIIGLLDYAKFVWIIYIFPIFIVGLPIILWLVSLLRGQKREANLI</sequence>